<dbReference type="EMBL" id="SZYD01000015">
    <property type="protein sequence ID" value="KAD3640134.1"/>
    <property type="molecule type" value="Genomic_DNA"/>
</dbReference>
<name>A0A5N6MLG7_9ASTR</name>
<dbReference type="AlphaFoldDB" id="A0A5N6MLG7"/>
<accession>A0A5N6MLG7</accession>
<evidence type="ECO:0000313" key="1">
    <source>
        <dbReference type="EMBL" id="KAD3640134.1"/>
    </source>
</evidence>
<comment type="caution">
    <text evidence="1">The sequence shown here is derived from an EMBL/GenBank/DDBJ whole genome shotgun (WGS) entry which is preliminary data.</text>
</comment>
<proteinExistence type="predicted"/>
<gene>
    <name evidence="1" type="ORF">E3N88_29357</name>
</gene>
<dbReference type="OrthoDB" id="1939135at2759"/>
<reference evidence="1 2" key="1">
    <citation type="submission" date="2019-05" db="EMBL/GenBank/DDBJ databases">
        <title>Mikania micrantha, genome provides insights into the molecular mechanism of rapid growth.</title>
        <authorList>
            <person name="Liu B."/>
        </authorList>
    </citation>
    <scope>NUCLEOTIDE SEQUENCE [LARGE SCALE GENOMIC DNA]</scope>
    <source>
        <strain evidence="1">NLD-2019</strain>
        <tissue evidence="1">Leaf</tissue>
    </source>
</reference>
<organism evidence="1 2">
    <name type="scientific">Mikania micrantha</name>
    <name type="common">bitter vine</name>
    <dbReference type="NCBI Taxonomy" id="192012"/>
    <lineage>
        <taxon>Eukaryota</taxon>
        <taxon>Viridiplantae</taxon>
        <taxon>Streptophyta</taxon>
        <taxon>Embryophyta</taxon>
        <taxon>Tracheophyta</taxon>
        <taxon>Spermatophyta</taxon>
        <taxon>Magnoliopsida</taxon>
        <taxon>eudicotyledons</taxon>
        <taxon>Gunneridae</taxon>
        <taxon>Pentapetalae</taxon>
        <taxon>asterids</taxon>
        <taxon>campanulids</taxon>
        <taxon>Asterales</taxon>
        <taxon>Asteraceae</taxon>
        <taxon>Asteroideae</taxon>
        <taxon>Heliantheae alliance</taxon>
        <taxon>Eupatorieae</taxon>
        <taxon>Mikania</taxon>
    </lineage>
</organism>
<sequence>MLKVSPWKGIVRFGKQGKLASRIQVEDKLQFVEEPVEVMDREVKKLKRSPILIMKIRRNSKCGPEFTWERLEIIIIGKSSKNREHRRKPCVKRSSYAPGIAKTKSSLTKAVEVRQEILCHLWR</sequence>
<evidence type="ECO:0000313" key="2">
    <source>
        <dbReference type="Proteomes" id="UP000326396"/>
    </source>
</evidence>
<keyword evidence="2" id="KW-1185">Reference proteome</keyword>
<evidence type="ECO:0008006" key="3">
    <source>
        <dbReference type="Google" id="ProtNLM"/>
    </source>
</evidence>
<protein>
    <recommendedName>
        <fullName evidence="3">Reverse transcriptase domain-containing protein</fullName>
    </recommendedName>
</protein>
<dbReference type="Proteomes" id="UP000326396">
    <property type="component" value="Linkage Group LG5"/>
</dbReference>